<feature type="domain" description="Prohead serine protease" evidence="7">
    <location>
        <begin position="46"/>
        <end position="151"/>
    </location>
</feature>
<dbReference type="Gene3D" id="3.30.2400.10">
    <property type="entry name" value="Major capsid protein gp5"/>
    <property type="match status" value="1"/>
</dbReference>
<dbReference type="Pfam" id="PF05065">
    <property type="entry name" value="Phage_capsid"/>
    <property type="match status" value="1"/>
</dbReference>
<dbReference type="AlphaFoldDB" id="A0A0F9XEK2"/>
<dbReference type="InterPro" id="IPR054613">
    <property type="entry name" value="Peptidase_S78_dom"/>
</dbReference>
<name>A0A0F9XEK2_9ZZZZ</name>
<dbReference type="EMBL" id="LAZR01000057">
    <property type="protein sequence ID" value="KKN97461.1"/>
    <property type="molecule type" value="Genomic_DNA"/>
</dbReference>
<evidence type="ECO:0000256" key="3">
    <source>
        <dbReference type="ARBA" id="ARBA00022670"/>
    </source>
</evidence>
<comment type="subcellular location">
    <subcellularLocation>
        <location evidence="1">Virion</location>
    </subcellularLocation>
</comment>
<feature type="region of interest" description="Disordered" evidence="6">
    <location>
        <begin position="162"/>
        <end position="193"/>
    </location>
</feature>
<dbReference type="Pfam" id="PF04586">
    <property type="entry name" value="Peptidase_S78"/>
    <property type="match status" value="1"/>
</dbReference>
<evidence type="ECO:0000256" key="5">
    <source>
        <dbReference type="ARBA" id="ARBA00022844"/>
    </source>
</evidence>
<protein>
    <submittedName>
        <fullName evidence="9">Uncharacterized protein</fullName>
    </submittedName>
</protein>
<accession>A0A0F9XEK2</accession>
<evidence type="ECO:0000259" key="8">
    <source>
        <dbReference type="Pfam" id="PF05065"/>
    </source>
</evidence>
<comment type="caution">
    <text evidence="9">The sequence shown here is derived from an EMBL/GenBank/DDBJ whole genome shotgun (WGS) entry which is preliminary data.</text>
</comment>
<proteinExistence type="predicted"/>
<reference evidence="9" key="1">
    <citation type="journal article" date="2015" name="Nature">
        <title>Complex archaea that bridge the gap between prokaryotes and eukaryotes.</title>
        <authorList>
            <person name="Spang A."/>
            <person name="Saw J.H."/>
            <person name="Jorgensen S.L."/>
            <person name="Zaremba-Niedzwiedzka K."/>
            <person name="Martijn J."/>
            <person name="Lind A.E."/>
            <person name="van Eijk R."/>
            <person name="Schleper C."/>
            <person name="Guy L."/>
            <person name="Ettema T.J."/>
        </authorList>
    </citation>
    <scope>NUCLEOTIDE SEQUENCE</scope>
</reference>
<feature type="domain" description="Phage capsid-like C-terminal" evidence="8">
    <location>
        <begin position="357"/>
        <end position="638"/>
    </location>
</feature>
<dbReference type="GO" id="GO:0044423">
    <property type="term" value="C:virion component"/>
    <property type="evidence" value="ECO:0007669"/>
    <property type="project" value="UniProtKB-KW"/>
</dbReference>
<keyword evidence="2" id="KW-1188">Viral release from host cell</keyword>
<keyword evidence="5" id="KW-0946">Virion</keyword>
<evidence type="ECO:0000313" key="9">
    <source>
        <dbReference type="EMBL" id="KKN97461.1"/>
    </source>
</evidence>
<keyword evidence="4" id="KW-0378">Hydrolase</keyword>
<evidence type="ECO:0000256" key="4">
    <source>
        <dbReference type="ARBA" id="ARBA00022801"/>
    </source>
</evidence>
<dbReference type="Gene3D" id="3.30.2320.10">
    <property type="entry name" value="hypothetical protein PF0899 domain"/>
    <property type="match status" value="1"/>
</dbReference>
<organism evidence="9">
    <name type="scientific">marine sediment metagenome</name>
    <dbReference type="NCBI Taxonomy" id="412755"/>
    <lineage>
        <taxon>unclassified sequences</taxon>
        <taxon>metagenomes</taxon>
        <taxon>ecological metagenomes</taxon>
    </lineage>
</organism>
<sequence length="648" mass="69598">MNRAYSVLNVKEVDGEQRIIRGIASTPSPDRMGDVVEPLGAKFKTPMPLLWQHQHDKPVGLVEFAAPTKEGIPFEARLPAIAEPGALKDRVDEAWQSVKSGLVTAVSIGFKAIADKAERLESGGLRFKEWEWLELSLVTIPANAEATITQIKAIDNELLAASGRSKSTRSDSSAGASAVTRKTTPPKPEEGRPMNIAEQIKSFENKRAASAARLESIMAKAADDGRTLDEIETEEYEGLETEVVAVDKHLVRLRGLEKTQAIKAKPIEGEKVNSFEKGAEFRDNAVIRVERNLPKGTAFTRYAIALARSKGNLMQAAEIAKSWHDSTPEVETVLKAAIAAGTTTDSAWAAPLVEYQNMASEFIELLRPQTIIGRMQGMRNVPFNIKMPGQTSGSSTGWVGQGKSTSVSKLAFDTTTLRHTKCAGIVVLTDELVRFSNPSAEAIVQADLAASIAQFLDESFIDPTRAEVADVSPASITNGVTPIIASGTTVDALKADVKALFTAFIAANLTPAGGVWVMTPTIALTFSMMQNALGQPEFPGIDMNGGTFFGLPVIVSESVPANAGVGTEGARIVLVKTSEILLADDGGVTLDVSREASLQMDSAPADGATALVSLWQNHMVALRAERYINWKRRRPQAVGYIDSANYQA</sequence>
<dbReference type="GO" id="GO:0006508">
    <property type="term" value="P:proteolysis"/>
    <property type="evidence" value="ECO:0007669"/>
    <property type="project" value="UniProtKB-KW"/>
</dbReference>
<dbReference type="SUPFAM" id="SSF56563">
    <property type="entry name" value="Major capsid protein gp5"/>
    <property type="match status" value="1"/>
</dbReference>
<evidence type="ECO:0000259" key="7">
    <source>
        <dbReference type="Pfam" id="PF04586"/>
    </source>
</evidence>
<evidence type="ECO:0000256" key="2">
    <source>
        <dbReference type="ARBA" id="ARBA00022612"/>
    </source>
</evidence>
<gene>
    <name evidence="9" type="ORF">LCGC14_0155800</name>
</gene>
<feature type="compositionally biased region" description="Low complexity" evidence="6">
    <location>
        <begin position="162"/>
        <end position="178"/>
    </location>
</feature>
<dbReference type="InterPro" id="IPR054612">
    <property type="entry name" value="Phage_capsid-like_C"/>
</dbReference>
<keyword evidence="3" id="KW-0645">Protease</keyword>
<evidence type="ECO:0000256" key="1">
    <source>
        <dbReference type="ARBA" id="ARBA00004328"/>
    </source>
</evidence>
<dbReference type="GO" id="GO:0008233">
    <property type="term" value="F:peptidase activity"/>
    <property type="evidence" value="ECO:0007669"/>
    <property type="project" value="UniProtKB-KW"/>
</dbReference>
<dbReference type="NCBIfam" id="TIGR01554">
    <property type="entry name" value="major_cap_HK97"/>
    <property type="match status" value="1"/>
</dbReference>
<evidence type="ECO:0000256" key="6">
    <source>
        <dbReference type="SAM" id="MobiDB-lite"/>
    </source>
</evidence>
<dbReference type="InterPro" id="IPR024455">
    <property type="entry name" value="Phage_capsid"/>
</dbReference>